<dbReference type="SUPFAM" id="SSF53098">
    <property type="entry name" value="Ribonuclease H-like"/>
    <property type="match status" value="1"/>
</dbReference>
<dbReference type="InterPro" id="IPR058913">
    <property type="entry name" value="Integrase_dom_put"/>
</dbReference>
<dbReference type="GO" id="GO:0003676">
    <property type="term" value="F:nucleic acid binding"/>
    <property type="evidence" value="ECO:0007669"/>
    <property type="project" value="InterPro"/>
</dbReference>
<reference evidence="2 3" key="1">
    <citation type="submission" date="2024-01" db="EMBL/GenBank/DDBJ databases">
        <title>The genome of the rayed Mediterranean limpet Patella caerulea (Linnaeus, 1758).</title>
        <authorList>
            <person name="Anh-Thu Weber A."/>
            <person name="Halstead-Nussloch G."/>
        </authorList>
    </citation>
    <scope>NUCLEOTIDE SEQUENCE [LARGE SCALE GENOMIC DNA]</scope>
    <source>
        <strain evidence="2">AATW-2023a</strain>
        <tissue evidence="2">Whole specimen</tissue>
    </source>
</reference>
<sequence length="327" mass="38568">MSDDQLDEYLRNIMSITERSGETFMIGALRSRGIRIQRWRIRESLIRLDPVGRALRRRRVTYRRTYSVPYPNYIWHIDGNHKLIDPWGFVIHGGIDGFSRLCVYLYRNTNNTSQVVLDNFKDAVVYYGCPMRVRSDYGTENVEGASYVIEHRGMNRGSFITGKSTHNQRIERLWRDVRECITSIFTDLFFYMEDSGVADRYNEVHIASIRYIFLPRINRALQEFREQWNNHPLRTAGFKSPNMLWHEGMTLNHDNDGYFHVDLFDDNDPVPDLQTNNNVQVPELSFQLSDEDWHRLHEQVDPLADDQYHGMQAFLQTVEFISSCIPS</sequence>
<dbReference type="Proteomes" id="UP001347796">
    <property type="component" value="Unassembled WGS sequence"/>
</dbReference>
<evidence type="ECO:0000259" key="1">
    <source>
        <dbReference type="PROSITE" id="PS50994"/>
    </source>
</evidence>
<dbReference type="Gene3D" id="3.30.420.10">
    <property type="entry name" value="Ribonuclease H-like superfamily/Ribonuclease H"/>
    <property type="match status" value="1"/>
</dbReference>
<name>A0AAN8JCV5_PATCE</name>
<evidence type="ECO:0000313" key="2">
    <source>
        <dbReference type="EMBL" id="KAK6173469.1"/>
    </source>
</evidence>
<protein>
    <recommendedName>
        <fullName evidence="1">Integrase catalytic domain-containing protein</fullName>
    </recommendedName>
</protein>
<keyword evidence="3" id="KW-1185">Reference proteome</keyword>
<proteinExistence type="predicted"/>
<dbReference type="InterPro" id="IPR001584">
    <property type="entry name" value="Integrase_cat-core"/>
</dbReference>
<accession>A0AAN8JCV5</accession>
<organism evidence="2 3">
    <name type="scientific">Patella caerulea</name>
    <name type="common">Rayed Mediterranean limpet</name>
    <dbReference type="NCBI Taxonomy" id="87958"/>
    <lineage>
        <taxon>Eukaryota</taxon>
        <taxon>Metazoa</taxon>
        <taxon>Spiralia</taxon>
        <taxon>Lophotrochozoa</taxon>
        <taxon>Mollusca</taxon>
        <taxon>Gastropoda</taxon>
        <taxon>Patellogastropoda</taxon>
        <taxon>Patelloidea</taxon>
        <taxon>Patellidae</taxon>
        <taxon>Patella</taxon>
    </lineage>
</organism>
<gene>
    <name evidence="2" type="ORF">SNE40_016912</name>
</gene>
<feature type="domain" description="Integrase catalytic" evidence="1">
    <location>
        <begin position="65"/>
        <end position="249"/>
    </location>
</feature>
<dbReference type="EMBL" id="JAZGQO010000011">
    <property type="protein sequence ID" value="KAK6173469.1"/>
    <property type="molecule type" value="Genomic_DNA"/>
</dbReference>
<comment type="caution">
    <text evidence="2">The sequence shown here is derived from an EMBL/GenBank/DDBJ whole genome shotgun (WGS) entry which is preliminary data.</text>
</comment>
<dbReference type="AlphaFoldDB" id="A0AAN8JCV5"/>
<dbReference type="GO" id="GO:0015074">
    <property type="term" value="P:DNA integration"/>
    <property type="evidence" value="ECO:0007669"/>
    <property type="project" value="InterPro"/>
</dbReference>
<dbReference type="PROSITE" id="PS50994">
    <property type="entry name" value="INTEGRASE"/>
    <property type="match status" value="1"/>
</dbReference>
<dbReference type="InterPro" id="IPR036397">
    <property type="entry name" value="RNaseH_sf"/>
</dbReference>
<dbReference type="Pfam" id="PF24764">
    <property type="entry name" value="rva_4"/>
    <property type="match status" value="1"/>
</dbReference>
<dbReference type="PANTHER" id="PTHR46791:SF4">
    <property type="match status" value="1"/>
</dbReference>
<evidence type="ECO:0000313" key="3">
    <source>
        <dbReference type="Proteomes" id="UP001347796"/>
    </source>
</evidence>
<dbReference type="InterPro" id="IPR012337">
    <property type="entry name" value="RNaseH-like_sf"/>
</dbReference>
<dbReference type="PANTHER" id="PTHR46791">
    <property type="entry name" value="EXPRESSED PROTEIN"/>
    <property type="match status" value="1"/>
</dbReference>